<comment type="function">
    <text evidence="7">Catalyzes the formation of 3-(3-amino-3-carboxypropyl)uridine (acp3U) at position 20 in the D-loop of several cytoplasmic tRNAs (acp3U(20)).</text>
</comment>
<evidence type="ECO:0000313" key="14">
    <source>
        <dbReference type="Proteomes" id="UP000735302"/>
    </source>
</evidence>
<keyword evidence="5" id="KW-0819">tRNA processing</keyword>
<comment type="caution">
    <text evidence="13">The sequence shown here is derived from an EMBL/GenBank/DDBJ whole genome shotgun (WGS) entry which is preliminary data.</text>
</comment>
<dbReference type="GO" id="GO:0005634">
    <property type="term" value="C:nucleus"/>
    <property type="evidence" value="ECO:0007669"/>
    <property type="project" value="UniProtKB-SubCell"/>
</dbReference>
<comment type="similarity">
    <text evidence="8">Belongs to the TDD superfamily. DTWD1 family.</text>
</comment>
<evidence type="ECO:0000256" key="9">
    <source>
        <dbReference type="ARBA" id="ARBA00039242"/>
    </source>
</evidence>
<evidence type="ECO:0000256" key="6">
    <source>
        <dbReference type="ARBA" id="ARBA00023242"/>
    </source>
</evidence>
<dbReference type="AlphaFoldDB" id="A0AAV3YXV7"/>
<comment type="subcellular location">
    <subcellularLocation>
        <location evidence="1">Nucleus</location>
    </subcellularLocation>
</comment>
<accession>A0AAV3YXV7</accession>
<keyword evidence="3" id="KW-0808">Transferase</keyword>
<evidence type="ECO:0000256" key="2">
    <source>
        <dbReference type="ARBA" id="ARBA00012386"/>
    </source>
</evidence>
<dbReference type="PANTHER" id="PTHR15627">
    <property type="entry name" value="NATURAL KILLER CELL-SPECIFIC ANTIGEN KLIP1"/>
    <property type="match status" value="1"/>
</dbReference>
<dbReference type="EMBL" id="BLXT01001625">
    <property type="protein sequence ID" value="GFN86943.1"/>
    <property type="molecule type" value="Genomic_DNA"/>
</dbReference>
<keyword evidence="14" id="KW-1185">Reference proteome</keyword>
<comment type="catalytic activity">
    <reaction evidence="11">
        <text>a uridine in tRNA + S-adenosyl-L-methionine = a 3-[(3S)-3-amino-3-carboxypropyl]uridine in tRNA + S-methyl-5'-thioadenosine + H(+)</text>
        <dbReference type="Rhea" id="RHEA:62432"/>
        <dbReference type="Rhea" id="RHEA-COMP:13339"/>
        <dbReference type="Rhea" id="RHEA-COMP:16092"/>
        <dbReference type="ChEBI" id="CHEBI:15378"/>
        <dbReference type="ChEBI" id="CHEBI:17509"/>
        <dbReference type="ChEBI" id="CHEBI:59789"/>
        <dbReference type="ChEBI" id="CHEBI:65315"/>
        <dbReference type="ChEBI" id="CHEBI:82930"/>
        <dbReference type="EC" id="2.5.1.25"/>
    </reaction>
</comment>
<feature type="non-terminal residue" evidence="13">
    <location>
        <position position="1"/>
    </location>
</feature>
<dbReference type="InterPro" id="IPR051521">
    <property type="entry name" value="tRNA_Mod/Golgi_Maint"/>
</dbReference>
<evidence type="ECO:0000256" key="4">
    <source>
        <dbReference type="ARBA" id="ARBA00022691"/>
    </source>
</evidence>
<reference evidence="13 14" key="1">
    <citation type="journal article" date="2021" name="Elife">
        <title>Chloroplast acquisition without the gene transfer in kleptoplastic sea slugs, Plakobranchus ocellatus.</title>
        <authorList>
            <person name="Maeda T."/>
            <person name="Takahashi S."/>
            <person name="Yoshida T."/>
            <person name="Shimamura S."/>
            <person name="Takaki Y."/>
            <person name="Nagai Y."/>
            <person name="Toyoda A."/>
            <person name="Suzuki Y."/>
            <person name="Arimoto A."/>
            <person name="Ishii H."/>
            <person name="Satoh N."/>
            <person name="Nishiyama T."/>
            <person name="Hasebe M."/>
            <person name="Maruyama T."/>
            <person name="Minagawa J."/>
            <person name="Obokata J."/>
            <person name="Shigenobu S."/>
        </authorList>
    </citation>
    <scope>NUCLEOTIDE SEQUENCE [LARGE SCALE GENOMIC DNA]</scope>
</reference>
<evidence type="ECO:0000256" key="7">
    <source>
        <dbReference type="ARBA" id="ARBA00037050"/>
    </source>
</evidence>
<evidence type="ECO:0000256" key="11">
    <source>
        <dbReference type="ARBA" id="ARBA00048718"/>
    </source>
</evidence>
<protein>
    <recommendedName>
        <fullName evidence="9">tRNA-uridine aminocarboxypropyltransferase 1</fullName>
        <ecNumber evidence="2">2.5.1.25</ecNumber>
    </recommendedName>
    <alternativeName>
        <fullName evidence="10">DTW domain-containing protein 1</fullName>
    </alternativeName>
</protein>
<keyword evidence="6" id="KW-0539">Nucleus</keyword>
<evidence type="ECO:0000256" key="8">
    <source>
        <dbReference type="ARBA" id="ARBA00038290"/>
    </source>
</evidence>
<keyword evidence="4" id="KW-0949">S-adenosyl-L-methionine</keyword>
<dbReference type="GO" id="GO:0016432">
    <property type="term" value="F:tRNA-uridine aminocarboxypropyltransferase activity"/>
    <property type="evidence" value="ECO:0007669"/>
    <property type="project" value="UniProtKB-EC"/>
</dbReference>
<dbReference type="EC" id="2.5.1.25" evidence="2"/>
<dbReference type="InterPro" id="IPR005636">
    <property type="entry name" value="DTW"/>
</dbReference>
<dbReference type="Pfam" id="PF03942">
    <property type="entry name" value="DTW"/>
    <property type="match status" value="1"/>
</dbReference>
<evidence type="ECO:0000259" key="12">
    <source>
        <dbReference type="Pfam" id="PF03942"/>
    </source>
</evidence>
<evidence type="ECO:0000256" key="1">
    <source>
        <dbReference type="ARBA" id="ARBA00004123"/>
    </source>
</evidence>
<gene>
    <name evidence="13" type="ORF">PoB_001344900</name>
</gene>
<feature type="domain" description="DTW" evidence="12">
    <location>
        <begin position="2"/>
        <end position="172"/>
    </location>
</feature>
<name>A0AAV3YXV7_9GAST</name>
<dbReference type="PANTHER" id="PTHR15627:SF8">
    <property type="entry name" value="TRNA-URIDINE AMINOCARBOXYPROPYLTRANSFERASE 1"/>
    <property type="match status" value="1"/>
</dbReference>
<sequence length="176" mass="19573">LPITVDIIKHPSEIDGKSTSCHAAVLAPDDVTVFTYPCIPDYDPKETVLVFPCDDSISLEDLRIKFEMKDKATAESTTLNMPLKSSDLTKAKDSSLNSASSNTPGCQIDLMKHDCTNLAESNIGRKRAAEQTSEELPTKCAKLKKCRMLPFKKVVFIDSTWNQTRNIVHDERLKGE</sequence>
<evidence type="ECO:0000256" key="3">
    <source>
        <dbReference type="ARBA" id="ARBA00022679"/>
    </source>
</evidence>
<dbReference type="GO" id="GO:0006400">
    <property type="term" value="P:tRNA modification"/>
    <property type="evidence" value="ECO:0007669"/>
    <property type="project" value="TreeGrafter"/>
</dbReference>
<dbReference type="Proteomes" id="UP000735302">
    <property type="component" value="Unassembled WGS sequence"/>
</dbReference>
<evidence type="ECO:0000256" key="5">
    <source>
        <dbReference type="ARBA" id="ARBA00022694"/>
    </source>
</evidence>
<evidence type="ECO:0000313" key="13">
    <source>
        <dbReference type="EMBL" id="GFN86943.1"/>
    </source>
</evidence>
<evidence type="ECO:0000256" key="10">
    <source>
        <dbReference type="ARBA" id="ARBA00042508"/>
    </source>
</evidence>
<proteinExistence type="inferred from homology"/>
<organism evidence="13 14">
    <name type="scientific">Plakobranchus ocellatus</name>
    <dbReference type="NCBI Taxonomy" id="259542"/>
    <lineage>
        <taxon>Eukaryota</taxon>
        <taxon>Metazoa</taxon>
        <taxon>Spiralia</taxon>
        <taxon>Lophotrochozoa</taxon>
        <taxon>Mollusca</taxon>
        <taxon>Gastropoda</taxon>
        <taxon>Heterobranchia</taxon>
        <taxon>Euthyneura</taxon>
        <taxon>Panpulmonata</taxon>
        <taxon>Sacoglossa</taxon>
        <taxon>Placobranchoidea</taxon>
        <taxon>Plakobranchidae</taxon>
        <taxon>Plakobranchus</taxon>
    </lineage>
</organism>